<dbReference type="AlphaFoldDB" id="A0A7L1Y585"/>
<comment type="caution">
    <text evidence="1">The sequence shown here is derived from an EMBL/GenBank/DDBJ whole genome shotgun (WGS) entry which is preliminary data.</text>
</comment>
<dbReference type="Proteomes" id="UP000580825">
    <property type="component" value="Unassembled WGS sequence"/>
</dbReference>
<dbReference type="GO" id="GO:0009055">
    <property type="term" value="F:electron transfer activity"/>
    <property type="evidence" value="ECO:0007669"/>
    <property type="project" value="InterPro"/>
</dbReference>
<dbReference type="GO" id="GO:0016491">
    <property type="term" value="F:oxidoreductase activity"/>
    <property type="evidence" value="ECO:0007669"/>
    <property type="project" value="InterPro"/>
</dbReference>
<gene>
    <name evidence="1" type="primary">Mtcyb</name>
    <name evidence="1" type="ORF">SCYSUP_R05010</name>
</gene>
<accession>A0A7L1Y585</accession>
<keyword evidence="2" id="KW-1185">Reference proteome</keyword>
<evidence type="ECO:0000313" key="1">
    <source>
        <dbReference type="EMBL" id="NXP17685.1"/>
    </source>
</evidence>
<reference evidence="1 2" key="1">
    <citation type="submission" date="2019-09" db="EMBL/GenBank/DDBJ databases">
        <title>Bird 10,000 Genomes (B10K) Project - Family phase.</title>
        <authorList>
            <person name="Zhang G."/>
        </authorList>
    </citation>
    <scope>NUCLEOTIDE SEQUENCE [LARGE SCALE GENOMIC DNA]</scope>
    <source>
        <strain evidence="1">B10K-DU-002-46</strain>
        <tissue evidence="1">Muscle</tissue>
    </source>
</reference>
<dbReference type="EMBL" id="VXBX01001083">
    <property type="protein sequence ID" value="NXP17685.1"/>
    <property type="molecule type" value="Genomic_DNA"/>
</dbReference>
<feature type="non-terminal residue" evidence="1">
    <location>
        <position position="1"/>
    </location>
</feature>
<evidence type="ECO:0000313" key="2">
    <source>
        <dbReference type="Proteomes" id="UP000580825"/>
    </source>
</evidence>
<dbReference type="InterPro" id="IPR036150">
    <property type="entry name" value="Cyt_b/b6_C_sf"/>
</dbReference>
<dbReference type="InterPro" id="IPR027387">
    <property type="entry name" value="Cytb/b6-like_sf"/>
</dbReference>
<feature type="non-terminal residue" evidence="1">
    <location>
        <position position="53"/>
    </location>
</feature>
<dbReference type="Gene3D" id="1.20.810.10">
    <property type="entry name" value="Cytochrome Bc1 Complex, Chain C"/>
    <property type="match status" value="1"/>
</dbReference>
<sequence>TFLHPSFLHVSSSNNPQGVVSNGGKISFHPQFSIKDVLGFRLMFLPLLTLPAY</sequence>
<name>A0A7L1Y585_9PASS</name>
<proteinExistence type="predicted"/>
<organism evidence="1 2">
    <name type="scientific">Scytalopus superciliaris</name>
    <dbReference type="NCBI Taxonomy" id="312124"/>
    <lineage>
        <taxon>Eukaryota</taxon>
        <taxon>Metazoa</taxon>
        <taxon>Chordata</taxon>
        <taxon>Craniata</taxon>
        <taxon>Vertebrata</taxon>
        <taxon>Euteleostomi</taxon>
        <taxon>Archelosauria</taxon>
        <taxon>Archosauria</taxon>
        <taxon>Dinosauria</taxon>
        <taxon>Saurischia</taxon>
        <taxon>Theropoda</taxon>
        <taxon>Coelurosauria</taxon>
        <taxon>Aves</taxon>
        <taxon>Neognathae</taxon>
        <taxon>Neoaves</taxon>
        <taxon>Telluraves</taxon>
        <taxon>Australaves</taxon>
        <taxon>Passeriformes</taxon>
        <taxon>Rhinocryptidae</taxon>
        <taxon>Scytalopus</taxon>
    </lineage>
</organism>
<dbReference type="SUPFAM" id="SSF81648">
    <property type="entry name" value="a domain/subunit of cytochrome bc1 complex (Ubiquinol-cytochrome c reductase)"/>
    <property type="match status" value="1"/>
</dbReference>
<protein>
    <submittedName>
        <fullName evidence="1">CYB protein</fullName>
    </submittedName>
</protein>
<dbReference type="GO" id="GO:0016020">
    <property type="term" value="C:membrane"/>
    <property type="evidence" value="ECO:0007669"/>
    <property type="project" value="InterPro"/>
</dbReference>